<dbReference type="GO" id="GO:0016226">
    <property type="term" value="P:iron-sulfur cluster assembly"/>
    <property type="evidence" value="ECO:0007669"/>
    <property type="project" value="TreeGrafter"/>
</dbReference>
<gene>
    <name evidence="3" type="ORF">GJ689_16245</name>
</gene>
<dbReference type="AlphaFoldDB" id="A0A9X4XMB0"/>
<name>A0A9X4XMB0_9BRAD</name>
<dbReference type="PANTHER" id="PTHR22602">
    <property type="entry name" value="TRANSFERASE CAF17, MITOCHONDRIAL-RELATED"/>
    <property type="match status" value="1"/>
</dbReference>
<accession>A0A9X4XMB0</accession>
<dbReference type="Gene3D" id="3.30.1360.120">
    <property type="entry name" value="Probable tRNA modification gtpase trme, domain 1"/>
    <property type="match status" value="1"/>
</dbReference>
<dbReference type="PIRSF" id="PIRSF006487">
    <property type="entry name" value="GcvT"/>
    <property type="match status" value="1"/>
</dbReference>
<dbReference type="NCBIfam" id="TIGR03317">
    <property type="entry name" value="ygfZ_signature"/>
    <property type="match status" value="1"/>
</dbReference>
<evidence type="ECO:0000313" key="4">
    <source>
        <dbReference type="Proteomes" id="UP000438991"/>
    </source>
</evidence>
<dbReference type="SUPFAM" id="SSF103025">
    <property type="entry name" value="Folate-binding domain"/>
    <property type="match status" value="1"/>
</dbReference>
<dbReference type="InterPro" id="IPR057460">
    <property type="entry name" value="CAF17_C"/>
</dbReference>
<sequence>MQAAPLPDRGIVHLAGDDTRHFLHGLLTADVAALAPGAARFAALLTPQGKIVADLLVAAVPDEDGGGILLDVPRALVDTLLAKLKLYRLRAKVTIEDRSAALAVVALWADAAEATTGAPAADRLDGLLIRDPRHPRLGWRAVVPADAVPAAVAALAAEPAEAAAYEAHRIGLGVPRGGVDFAYGDTFPHEADMDQLGGVDFAKGCYVGQEVVSRMQHRGTARTRVVPVALDGFGPPPGAPVTAGELAVGTMGSSVSGRGLAMLRLDRVADAMAAGTPLLAGGIALTPQRPDWATFAWPGGTAETVR</sequence>
<dbReference type="Proteomes" id="UP000438991">
    <property type="component" value="Unassembled WGS sequence"/>
</dbReference>
<reference evidence="3 4" key="1">
    <citation type="submission" date="2019-11" db="EMBL/GenBank/DDBJ databases">
        <title>Whole-genome sequence of Rhodoplanes serenus DSM 18633, type strain.</title>
        <authorList>
            <person name="Kyndt J.A."/>
            <person name="Meyer T.E."/>
        </authorList>
    </citation>
    <scope>NUCLEOTIDE SEQUENCE [LARGE SCALE GENOMIC DNA]</scope>
    <source>
        <strain evidence="3 4">DSM 18633</strain>
    </source>
</reference>
<dbReference type="InterPro" id="IPR027266">
    <property type="entry name" value="TrmE/GcvT-like"/>
</dbReference>
<dbReference type="RefSeq" id="WP_155480389.1">
    <property type="nucleotide sequence ID" value="NZ_WNKV01000012.1"/>
</dbReference>
<organism evidence="3 4">
    <name type="scientific">Rhodoplanes serenus</name>
    <dbReference type="NCBI Taxonomy" id="200615"/>
    <lineage>
        <taxon>Bacteria</taxon>
        <taxon>Pseudomonadati</taxon>
        <taxon>Pseudomonadota</taxon>
        <taxon>Alphaproteobacteria</taxon>
        <taxon>Hyphomicrobiales</taxon>
        <taxon>Nitrobacteraceae</taxon>
        <taxon>Rhodoplanes</taxon>
    </lineage>
</organism>
<evidence type="ECO:0000313" key="3">
    <source>
        <dbReference type="EMBL" id="MTW17758.1"/>
    </source>
</evidence>
<evidence type="ECO:0000259" key="2">
    <source>
        <dbReference type="Pfam" id="PF25455"/>
    </source>
</evidence>
<dbReference type="Pfam" id="PF25455">
    <property type="entry name" value="Beta-barrel_CAF17_C"/>
    <property type="match status" value="1"/>
</dbReference>
<dbReference type="PANTHER" id="PTHR22602:SF0">
    <property type="entry name" value="TRANSFERASE CAF17, MITOCHONDRIAL-RELATED"/>
    <property type="match status" value="1"/>
</dbReference>
<protein>
    <submittedName>
        <fullName evidence="3">Folate-binding protein</fullName>
    </submittedName>
</protein>
<feature type="domain" description="CAF17 C-terminal" evidence="2">
    <location>
        <begin position="222"/>
        <end position="294"/>
    </location>
</feature>
<evidence type="ECO:0000256" key="1">
    <source>
        <dbReference type="ARBA" id="ARBA00022946"/>
    </source>
</evidence>
<dbReference type="EMBL" id="WNKV01000012">
    <property type="protein sequence ID" value="MTW17758.1"/>
    <property type="molecule type" value="Genomic_DNA"/>
</dbReference>
<dbReference type="InterPro" id="IPR045179">
    <property type="entry name" value="YgfZ/GcvT"/>
</dbReference>
<proteinExistence type="predicted"/>
<dbReference type="InterPro" id="IPR017703">
    <property type="entry name" value="YgfZ/GCV_T_CS"/>
</dbReference>
<keyword evidence="1" id="KW-0809">Transit peptide</keyword>
<comment type="caution">
    <text evidence="3">The sequence shown here is derived from an EMBL/GenBank/DDBJ whole genome shotgun (WGS) entry which is preliminary data.</text>
</comment>